<dbReference type="STRING" id="307507.A0A2V0P9R0"/>
<evidence type="ECO:0000313" key="18">
    <source>
        <dbReference type="Proteomes" id="UP000247498"/>
    </source>
</evidence>
<proteinExistence type="inferred from homology"/>
<feature type="transmembrane region" description="Helical" evidence="15">
    <location>
        <begin position="657"/>
        <end position="679"/>
    </location>
</feature>
<dbReference type="PANTHER" id="PTHR12147">
    <property type="entry name" value="METALLOPEPTIDASE M28 FAMILY MEMBER"/>
    <property type="match status" value="1"/>
</dbReference>
<gene>
    <name evidence="17" type="ORF">Rsub_09164</name>
</gene>
<keyword evidence="18" id="KW-1185">Reference proteome</keyword>
<keyword evidence="4" id="KW-0645">Protease</keyword>
<accession>A0A2V0P9R0</accession>
<dbReference type="InParanoid" id="A0A2V0P9R0"/>
<dbReference type="Pfam" id="PF04389">
    <property type="entry name" value="Peptidase_M28"/>
    <property type="match status" value="1"/>
</dbReference>
<reference evidence="17 18" key="1">
    <citation type="journal article" date="2018" name="Sci. Rep.">
        <title>Raphidocelis subcapitata (=Pseudokirchneriella subcapitata) provides an insight into genome evolution and environmental adaptations in the Sphaeropleales.</title>
        <authorList>
            <person name="Suzuki S."/>
            <person name="Yamaguchi H."/>
            <person name="Nakajima N."/>
            <person name="Kawachi M."/>
        </authorList>
    </citation>
    <scope>NUCLEOTIDE SEQUENCE [LARGE SCALE GENOMIC DNA]</scope>
    <source>
        <strain evidence="17 18">NIES-35</strain>
    </source>
</reference>
<keyword evidence="5 15" id="KW-0812">Transmembrane</keyword>
<feature type="region of interest" description="Disordered" evidence="14">
    <location>
        <begin position="376"/>
        <end position="405"/>
    </location>
</feature>
<dbReference type="GO" id="GO:0008235">
    <property type="term" value="F:metalloexopeptidase activity"/>
    <property type="evidence" value="ECO:0007669"/>
    <property type="project" value="InterPro"/>
</dbReference>
<evidence type="ECO:0000256" key="12">
    <source>
        <dbReference type="ARBA" id="ARBA00023136"/>
    </source>
</evidence>
<evidence type="ECO:0000256" key="9">
    <source>
        <dbReference type="ARBA" id="ARBA00022833"/>
    </source>
</evidence>
<feature type="transmembrane region" description="Helical" evidence="15">
    <location>
        <begin position="473"/>
        <end position="494"/>
    </location>
</feature>
<comment type="subcellular location">
    <subcellularLocation>
        <location evidence="2">Endoplasmic reticulum membrane</location>
        <topology evidence="2">Multi-pass membrane protein</topology>
    </subcellularLocation>
</comment>
<keyword evidence="9" id="KW-0862">Zinc</keyword>
<keyword evidence="7" id="KW-0378">Hydrolase</keyword>
<dbReference type="GO" id="GO:0005789">
    <property type="term" value="C:endoplasmic reticulum membrane"/>
    <property type="evidence" value="ECO:0007669"/>
    <property type="project" value="UniProtKB-SubCell"/>
</dbReference>
<dbReference type="PANTHER" id="PTHR12147:SF22">
    <property type="entry name" value="ENDOPLASMIC RETICULUM METALLOPEPTIDASE 1"/>
    <property type="match status" value="1"/>
</dbReference>
<organism evidence="17 18">
    <name type="scientific">Raphidocelis subcapitata</name>
    <dbReference type="NCBI Taxonomy" id="307507"/>
    <lineage>
        <taxon>Eukaryota</taxon>
        <taxon>Viridiplantae</taxon>
        <taxon>Chlorophyta</taxon>
        <taxon>core chlorophytes</taxon>
        <taxon>Chlorophyceae</taxon>
        <taxon>CS clade</taxon>
        <taxon>Sphaeropleales</taxon>
        <taxon>Selenastraceae</taxon>
        <taxon>Raphidocelis</taxon>
    </lineage>
</organism>
<keyword evidence="10 15" id="KW-1133">Transmembrane helix</keyword>
<keyword evidence="11" id="KW-0482">Metalloprotease</keyword>
<sequence length="949" mass="97462">MGAAPATPSADDGAEEFQHRGKAAGAALRPASPAGRGNKDAARAAPPPARPLRGGVLLLIVAWYAAMVALSQYNFWRTPAPLPASAPPEVFAEARARAHTRALVETPGRQVSLPGLDAAHHYILRHGRRLAAEAKRRGNVDVDLESHDGAFEITFMGHPLTNAYLNVTNVLLLVTPKGPAAAMPAVMVVAHHDAPVSSQGAGDDAGMVGTMLELASNLVAGGAPLEAPVLFLFSGAEEPLCQSASAFMHFSKWAPRVGAFINLEALGPGGVPIVFQHAGAWTIRAYARSAAHPRGAISAQDIFDAGLVLGETDFSRLSYRHAGGLPGLDIAFLADGAAYHTGQDTMERLRSGVLQEVGETLHGVVREFGRELAARQAAGQFDKGQQQQQQQQQDARRRGAWGGPPEGEPEKELFFSLGTGFMVTYPVALALRLHPLPLAIGATLPWALAAAMPGAALPPAAGLAAAAGGAVRALAGLLLTPLLAGAFGVARALLSGKPMIWFANPLAVGLYFAVGLAVQLLIYSGTAYASGSAGGARAGKGQAAGGKGGGAHADTLVAYHALGGAMMNGLIAAAATPLGVGMSFVFFLWASCGVLAAPLALALGATSALGAAAVLALTALPAYTCCEMALGVCLALVDRMSLTGHVFTGLGDGVAGVLTGVGVTAILGGVATPLLAAALGRRTRRAAWTLLLASTVLAAVGSAVLSPYSSHMPKRLLLKHLHRTEPAGAAASAPAHVRSRIVDSAWAFAGADSTPIDALLSAMGLPTGAAAAAKGGPAAAGDEWGSIYPISELLDARLLPAKAAAPPPVRVLPYIRLVAEDTNVLTAAEGGGTYRDVEFEVWTDRPCWGMLNLTAPSGMLSWSLTPARWPRAAAPTAKAVRFTSQLAARRPWRLSVRLAAGGGGGAPLGVRLHVDYIADSPQLAAMISRLPKWGTITYAATGYISDWEL</sequence>
<protein>
    <recommendedName>
        <fullName evidence="16">Peptidase M28 domain-containing protein</fullName>
    </recommendedName>
</protein>
<keyword evidence="6" id="KW-0479">Metal-binding</keyword>
<comment type="caution">
    <text evidence="17">The sequence shown here is derived from an EMBL/GenBank/DDBJ whole genome shotgun (WGS) entry which is preliminary data.</text>
</comment>
<evidence type="ECO:0000256" key="15">
    <source>
        <dbReference type="SAM" id="Phobius"/>
    </source>
</evidence>
<dbReference type="EMBL" id="BDRX01000082">
    <property type="protein sequence ID" value="GBF96581.1"/>
    <property type="molecule type" value="Genomic_DNA"/>
</dbReference>
<feature type="compositionally biased region" description="Low complexity" evidence="14">
    <location>
        <begin position="23"/>
        <end position="36"/>
    </location>
</feature>
<evidence type="ECO:0000256" key="2">
    <source>
        <dbReference type="ARBA" id="ARBA00004477"/>
    </source>
</evidence>
<comment type="similarity">
    <text evidence="3">Belongs to the peptidase M28 family.</text>
</comment>
<dbReference type="AlphaFoldDB" id="A0A2V0P9R0"/>
<evidence type="ECO:0000313" key="17">
    <source>
        <dbReference type="EMBL" id="GBF96581.1"/>
    </source>
</evidence>
<dbReference type="Gene3D" id="3.40.630.10">
    <property type="entry name" value="Zn peptidases"/>
    <property type="match status" value="1"/>
</dbReference>
<evidence type="ECO:0000256" key="14">
    <source>
        <dbReference type="SAM" id="MobiDB-lite"/>
    </source>
</evidence>
<dbReference type="Proteomes" id="UP000247498">
    <property type="component" value="Unassembled WGS sequence"/>
</dbReference>
<evidence type="ECO:0000256" key="11">
    <source>
        <dbReference type="ARBA" id="ARBA00023049"/>
    </source>
</evidence>
<dbReference type="GO" id="GO:0046872">
    <property type="term" value="F:metal ion binding"/>
    <property type="evidence" value="ECO:0007669"/>
    <property type="project" value="UniProtKB-KW"/>
</dbReference>
<feature type="transmembrane region" description="Helical" evidence="15">
    <location>
        <begin position="501"/>
        <end position="522"/>
    </location>
</feature>
<comment type="cofactor">
    <cofactor evidence="1">
        <name>Zn(2+)</name>
        <dbReference type="ChEBI" id="CHEBI:29105"/>
    </cofactor>
</comment>
<dbReference type="FunCoup" id="A0A2V0P9R0">
    <property type="interactions" value="724"/>
</dbReference>
<evidence type="ECO:0000256" key="7">
    <source>
        <dbReference type="ARBA" id="ARBA00022801"/>
    </source>
</evidence>
<name>A0A2V0P9R0_9CHLO</name>
<evidence type="ECO:0000259" key="16">
    <source>
        <dbReference type="Pfam" id="PF04389"/>
    </source>
</evidence>
<dbReference type="GO" id="GO:0006508">
    <property type="term" value="P:proteolysis"/>
    <property type="evidence" value="ECO:0007669"/>
    <property type="project" value="UniProtKB-KW"/>
</dbReference>
<dbReference type="InterPro" id="IPR007484">
    <property type="entry name" value="Peptidase_M28"/>
</dbReference>
<keyword evidence="8" id="KW-0256">Endoplasmic reticulum</keyword>
<evidence type="ECO:0000256" key="8">
    <source>
        <dbReference type="ARBA" id="ARBA00022824"/>
    </source>
</evidence>
<feature type="transmembrane region" description="Helical" evidence="15">
    <location>
        <begin position="686"/>
        <end position="708"/>
    </location>
</feature>
<evidence type="ECO:0000256" key="1">
    <source>
        <dbReference type="ARBA" id="ARBA00001947"/>
    </source>
</evidence>
<keyword evidence="13" id="KW-0325">Glycoprotein</keyword>
<feature type="region of interest" description="Disordered" evidence="14">
    <location>
        <begin position="1"/>
        <end position="48"/>
    </location>
</feature>
<feature type="transmembrane region" description="Helical" evidence="15">
    <location>
        <begin position="413"/>
        <end position="431"/>
    </location>
</feature>
<evidence type="ECO:0000256" key="10">
    <source>
        <dbReference type="ARBA" id="ARBA00022989"/>
    </source>
</evidence>
<keyword evidence="12 15" id="KW-0472">Membrane</keyword>
<evidence type="ECO:0000256" key="3">
    <source>
        <dbReference type="ARBA" id="ARBA00010918"/>
    </source>
</evidence>
<evidence type="ECO:0000256" key="13">
    <source>
        <dbReference type="ARBA" id="ARBA00023180"/>
    </source>
</evidence>
<dbReference type="SUPFAM" id="SSF53187">
    <property type="entry name" value="Zn-dependent exopeptidases"/>
    <property type="match status" value="1"/>
</dbReference>
<feature type="domain" description="Peptidase M28" evidence="16">
    <location>
        <begin position="177"/>
        <end position="363"/>
    </location>
</feature>
<evidence type="ECO:0000256" key="6">
    <source>
        <dbReference type="ARBA" id="ARBA00022723"/>
    </source>
</evidence>
<evidence type="ECO:0000256" key="5">
    <source>
        <dbReference type="ARBA" id="ARBA00022692"/>
    </source>
</evidence>
<feature type="transmembrane region" description="Helical" evidence="15">
    <location>
        <begin position="443"/>
        <end position="467"/>
    </location>
</feature>
<dbReference type="FunFam" id="3.40.630.10:FF:000008">
    <property type="entry name" value="Endoplasmic reticulum metallopeptidase 1"/>
    <property type="match status" value="1"/>
</dbReference>
<dbReference type="OrthoDB" id="76293at2759"/>
<evidence type="ECO:0000256" key="4">
    <source>
        <dbReference type="ARBA" id="ARBA00022670"/>
    </source>
</evidence>
<dbReference type="InterPro" id="IPR045175">
    <property type="entry name" value="M28_fam"/>
</dbReference>